<dbReference type="RefSeq" id="WP_095549291.1">
    <property type="nucleotide sequence ID" value="NZ_NSJF01000002.1"/>
</dbReference>
<comment type="caution">
    <text evidence="1">The sequence shown here is derived from an EMBL/GenBank/DDBJ whole genome shotgun (WGS) entry which is preliminary data.</text>
</comment>
<evidence type="ECO:0000313" key="1">
    <source>
        <dbReference type="EMBL" id="PAT35166.1"/>
    </source>
</evidence>
<gene>
    <name evidence="1" type="ORF">CK620_04445</name>
</gene>
<accession>A0A2A2ABG3</accession>
<dbReference type="AlphaFoldDB" id="A0A2A2ABG3"/>
<protein>
    <submittedName>
        <fullName evidence="1">Uncharacterized protein</fullName>
    </submittedName>
</protein>
<evidence type="ECO:0000313" key="2">
    <source>
        <dbReference type="Proteomes" id="UP000217999"/>
    </source>
</evidence>
<proteinExistence type="predicted"/>
<dbReference type="EMBL" id="NSJF01000002">
    <property type="protein sequence ID" value="PAT35166.1"/>
    <property type="molecule type" value="Genomic_DNA"/>
</dbReference>
<dbReference type="Proteomes" id="UP000217999">
    <property type="component" value="Unassembled WGS sequence"/>
</dbReference>
<name>A0A2A2ABG3_9BURK</name>
<reference evidence="1 2" key="1">
    <citation type="submission" date="2017-08" db="EMBL/GenBank/DDBJ databases">
        <title>WGS of Clinical strains of the CDC Group NO-1 linked to zoonotic infections in humans.</title>
        <authorList>
            <person name="Bernier A.-M."/>
            <person name="Bernard K."/>
        </authorList>
    </citation>
    <scope>NUCLEOTIDE SEQUENCE [LARGE SCALE GENOMIC DNA]</scope>
    <source>
        <strain evidence="1 2">NML03-0146</strain>
    </source>
</reference>
<sequence length="81" mass="9175">MTVPKSPAPLQGVYLHQRGVIPRFRVWIEWLSEGRTRDVEIELIDMNKGDPAQTLSDALLREWQVLIYEPPGYSGPASAEV</sequence>
<organism evidence="1 2">
    <name type="scientific">Vandammella animalimorsus</name>
    <dbReference type="NCBI Taxonomy" id="2029117"/>
    <lineage>
        <taxon>Bacteria</taxon>
        <taxon>Pseudomonadati</taxon>
        <taxon>Pseudomonadota</taxon>
        <taxon>Betaproteobacteria</taxon>
        <taxon>Burkholderiales</taxon>
        <taxon>Comamonadaceae</taxon>
        <taxon>Vandammella</taxon>
    </lineage>
</organism>